<dbReference type="Gene3D" id="3.40.50.720">
    <property type="entry name" value="NAD(P)-binding Rossmann-like Domain"/>
    <property type="match status" value="1"/>
</dbReference>
<organism evidence="2 3">
    <name type="scientific">Tetraparma gracilis</name>
    <dbReference type="NCBI Taxonomy" id="2962635"/>
    <lineage>
        <taxon>Eukaryota</taxon>
        <taxon>Sar</taxon>
        <taxon>Stramenopiles</taxon>
        <taxon>Ochrophyta</taxon>
        <taxon>Bolidophyceae</taxon>
        <taxon>Parmales</taxon>
        <taxon>Triparmaceae</taxon>
        <taxon>Tetraparma</taxon>
    </lineage>
</organism>
<dbReference type="InterPro" id="IPR002347">
    <property type="entry name" value="SDR_fam"/>
</dbReference>
<reference evidence="2 3" key="1">
    <citation type="journal article" date="2023" name="Commun. Biol.">
        <title>Genome analysis of Parmales, the sister group of diatoms, reveals the evolutionary specialization of diatoms from phago-mixotrophs to photoautotrophs.</title>
        <authorList>
            <person name="Ban H."/>
            <person name="Sato S."/>
            <person name="Yoshikawa S."/>
            <person name="Yamada K."/>
            <person name="Nakamura Y."/>
            <person name="Ichinomiya M."/>
            <person name="Sato N."/>
            <person name="Blanc-Mathieu R."/>
            <person name="Endo H."/>
            <person name="Kuwata A."/>
            <person name="Ogata H."/>
        </authorList>
    </citation>
    <scope>NUCLEOTIDE SEQUENCE [LARGE SCALE GENOMIC DNA]</scope>
</reference>
<keyword evidence="3" id="KW-1185">Reference proteome</keyword>
<proteinExistence type="predicted"/>
<dbReference type="SUPFAM" id="SSF51735">
    <property type="entry name" value="NAD(P)-binding Rossmann-fold domains"/>
    <property type="match status" value="1"/>
</dbReference>
<name>A0ABQ6MM45_9STRA</name>
<dbReference type="EMBL" id="BRYB01004318">
    <property type="protein sequence ID" value="GMI29066.1"/>
    <property type="molecule type" value="Genomic_DNA"/>
</dbReference>
<protein>
    <submittedName>
        <fullName evidence="2">Uncharacterized protein</fullName>
    </submittedName>
</protein>
<accession>A0ABQ6MM45</accession>
<dbReference type="PANTHER" id="PTHR43157:SF31">
    <property type="entry name" value="PHOSPHATIDYLINOSITOL-GLYCAN BIOSYNTHESIS CLASS F PROTEIN"/>
    <property type="match status" value="1"/>
</dbReference>
<evidence type="ECO:0000256" key="1">
    <source>
        <dbReference type="ARBA" id="ARBA00023002"/>
    </source>
</evidence>
<keyword evidence="1" id="KW-0560">Oxidoreductase</keyword>
<comment type="caution">
    <text evidence="2">The sequence shown here is derived from an EMBL/GenBank/DDBJ whole genome shotgun (WGS) entry which is preliminary data.</text>
</comment>
<sequence length="319" mass="34046">MPTPKLVFVTGGSDGLGKEFCKQMAALDPAPEKIILTSRSAERGGKVCAALASETGKDIFEAVALDTADPASIRACAAALPSGIDAYLMNASSPNAGVELGAHGVCKLFQDKTLGHMELLDALIKADKLTKGGRVIFSSSELVRSVWLFTGFTPWNEMKEGHLEAYTKAPPGSCVPIRAQFASYANVIIIGGLYMSAMAKEHPEYYFASVSPGGTPTRIYDKLAQPMQCLMKSCGCVFLALRGIHTLDKGGKRYVDAVSDPAFPEKFPSGSTVASPSSCCPFYLGAAGPLTNQNKYASWFENETLHKEALGVVREAMER</sequence>
<dbReference type="Proteomes" id="UP001165060">
    <property type="component" value="Unassembled WGS sequence"/>
</dbReference>
<dbReference type="PANTHER" id="PTHR43157">
    <property type="entry name" value="PHOSPHATIDYLINOSITOL-GLYCAN BIOSYNTHESIS CLASS F PROTEIN-RELATED"/>
    <property type="match status" value="1"/>
</dbReference>
<dbReference type="Pfam" id="PF00106">
    <property type="entry name" value="adh_short"/>
    <property type="match status" value="1"/>
</dbReference>
<gene>
    <name evidence="2" type="ORF">TeGR_g9389</name>
</gene>
<dbReference type="InterPro" id="IPR036291">
    <property type="entry name" value="NAD(P)-bd_dom_sf"/>
</dbReference>
<evidence type="ECO:0000313" key="2">
    <source>
        <dbReference type="EMBL" id="GMI29066.1"/>
    </source>
</evidence>
<evidence type="ECO:0000313" key="3">
    <source>
        <dbReference type="Proteomes" id="UP001165060"/>
    </source>
</evidence>